<organism evidence="1 2">
    <name type="scientific">Liquorilactobacillus uvarum DSM 19971</name>
    <dbReference type="NCBI Taxonomy" id="1423812"/>
    <lineage>
        <taxon>Bacteria</taxon>
        <taxon>Bacillati</taxon>
        <taxon>Bacillota</taxon>
        <taxon>Bacilli</taxon>
        <taxon>Lactobacillales</taxon>
        <taxon>Lactobacillaceae</taxon>
        <taxon>Liquorilactobacillus</taxon>
    </lineage>
</organism>
<dbReference type="PATRIC" id="fig|1423812.3.peg.1565"/>
<sequence>MRKKRSYEDSFERLCTRLDHQLNIKYKYNIHTKVILLENEADFAGVEYMDAVVKVIEKEKELGVLSEYDVSEELYEACKSKRPGAYQLLVKMVRKIENDNETTLTMLKTAAMAGSEASWEFLQYFAECCWDELDAAKTLNVYQFELEQGVEGARVKMGMVYDELLEDHMQAAHCYRLAFQEGDESAAYNLAFTYRYMKPQDLLLAEKWFEVSIKRDKYPHSLRELGELYVATDREQMGLLMIKQADQQIAKMLSEQ</sequence>
<gene>
    <name evidence="1" type="ORF">FD20_GL001475</name>
</gene>
<dbReference type="AlphaFoldDB" id="A0A0R1PSW2"/>
<reference evidence="1 2" key="1">
    <citation type="journal article" date="2015" name="Genome Announc.">
        <title>Expanding the biotechnology potential of lactobacilli through comparative genomics of 213 strains and associated genera.</title>
        <authorList>
            <person name="Sun Z."/>
            <person name="Harris H.M."/>
            <person name="McCann A."/>
            <person name="Guo C."/>
            <person name="Argimon S."/>
            <person name="Zhang W."/>
            <person name="Yang X."/>
            <person name="Jeffery I.B."/>
            <person name="Cooney J.C."/>
            <person name="Kagawa T.F."/>
            <person name="Liu W."/>
            <person name="Song Y."/>
            <person name="Salvetti E."/>
            <person name="Wrobel A."/>
            <person name="Rasinkangas P."/>
            <person name="Parkhill J."/>
            <person name="Rea M.C."/>
            <person name="O'Sullivan O."/>
            <person name="Ritari J."/>
            <person name="Douillard F.P."/>
            <person name="Paul Ross R."/>
            <person name="Yang R."/>
            <person name="Briner A.E."/>
            <person name="Felis G.E."/>
            <person name="de Vos W.M."/>
            <person name="Barrangou R."/>
            <person name="Klaenhammer T.R."/>
            <person name="Caufield P.W."/>
            <person name="Cui Y."/>
            <person name="Zhang H."/>
            <person name="O'Toole P.W."/>
        </authorList>
    </citation>
    <scope>NUCLEOTIDE SEQUENCE [LARGE SCALE GENOMIC DNA]</scope>
    <source>
        <strain evidence="1 2">DSM 19971</strain>
    </source>
</reference>
<evidence type="ECO:0008006" key="3">
    <source>
        <dbReference type="Google" id="ProtNLM"/>
    </source>
</evidence>
<dbReference type="Gene3D" id="1.25.40.10">
    <property type="entry name" value="Tetratricopeptide repeat domain"/>
    <property type="match status" value="1"/>
</dbReference>
<dbReference type="Proteomes" id="UP000051155">
    <property type="component" value="Unassembled WGS sequence"/>
</dbReference>
<dbReference type="SUPFAM" id="SSF81901">
    <property type="entry name" value="HCP-like"/>
    <property type="match status" value="1"/>
</dbReference>
<keyword evidence="2" id="KW-1185">Reference proteome</keyword>
<proteinExistence type="predicted"/>
<comment type="caution">
    <text evidence="1">The sequence shown here is derived from an EMBL/GenBank/DDBJ whole genome shotgun (WGS) entry which is preliminary data.</text>
</comment>
<accession>A0A0R1PSW2</accession>
<dbReference type="EMBL" id="AZEG01000031">
    <property type="protein sequence ID" value="KRL35648.1"/>
    <property type="molecule type" value="Genomic_DNA"/>
</dbReference>
<dbReference type="RefSeq" id="WP_057738419.1">
    <property type="nucleotide sequence ID" value="NZ_AZEG01000031.1"/>
</dbReference>
<protein>
    <recommendedName>
        <fullName evidence="3">TPR repeat-containing protein</fullName>
    </recommendedName>
</protein>
<name>A0A0R1PSW2_9LACO</name>
<dbReference type="OrthoDB" id="2275573at2"/>
<evidence type="ECO:0000313" key="2">
    <source>
        <dbReference type="Proteomes" id="UP000051155"/>
    </source>
</evidence>
<dbReference type="STRING" id="1423812.FD20_GL001475"/>
<evidence type="ECO:0000313" key="1">
    <source>
        <dbReference type="EMBL" id="KRL35648.1"/>
    </source>
</evidence>
<dbReference type="InterPro" id="IPR011990">
    <property type="entry name" value="TPR-like_helical_dom_sf"/>
</dbReference>